<evidence type="ECO:0000313" key="11">
    <source>
        <dbReference type="EMBL" id="PVD28371.1"/>
    </source>
</evidence>
<dbReference type="Proteomes" id="UP000245119">
    <property type="component" value="Linkage Group LG6"/>
</dbReference>
<dbReference type="InterPro" id="IPR036890">
    <property type="entry name" value="HATPase_C_sf"/>
</dbReference>
<feature type="coiled-coil region" evidence="7">
    <location>
        <begin position="1082"/>
        <end position="1114"/>
    </location>
</feature>
<evidence type="ECO:0000256" key="3">
    <source>
        <dbReference type="ARBA" id="ARBA00022771"/>
    </source>
</evidence>
<evidence type="ECO:0000256" key="5">
    <source>
        <dbReference type="ARBA" id="ARBA00023054"/>
    </source>
</evidence>
<keyword evidence="4" id="KW-0862">Zinc</keyword>
<evidence type="ECO:0000313" key="12">
    <source>
        <dbReference type="Proteomes" id="UP000245119"/>
    </source>
</evidence>
<dbReference type="InterPro" id="IPR041006">
    <property type="entry name" value="Morc_S5"/>
</dbReference>
<keyword evidence="9" id="KW-0732">Signal</keyword>
<dbReference type="InterPro" id="IPR011124">
    <property type="entry name" value="Znf_CW"/>
</dbReference>
<dbReference type="EMBL" id="PZQS01000006">
    <property type="protein sequence ID" value="PVD28371.1"/>
    <property type="molecule type" value="Genomic_DNA"/>
</dbReference>
<gene>
    <name evidence="11" type="ORF">C0Q70_10958</name>
</gene>
<comment type="subcellular location">
    <subcellularLocation>
        <location evidence="1">Nucleus</location>
    </subcellularLocation>
</comment>
<feature type="compositionally biased region" description="Basic and acidic residues" evidence="8">
    <location>
        <begin position="608"/>
        <end position="618"/>
    </location>
</feature>
<evidence type="ECO:0000259" key="10">
    <source>
        <dbReference type="PROSITE" id="PS51050"/>
    </source>
</evidence>
<sequence>MFTMALALGIYIVHCVIHIMSLCGSDRLTLSPQCLVASLRDDNAYDPDVAASELHINKTVICGKPCLIFEDNGNGMDHEHLLKMLSFGYCEKEKYENRPAHLPIGHYGNGFKSGSMRLAEDALVFTLCDISASVGFLSQTYLKTIKSDSVVIPMLEFRLPNLERIKSQESRNNLDAILKHTPFKTEQDIKEELRSINRNRTGTGTKIILYNLKRLKNGKLELDFESDNADIRNPEAHEVDLTSVYHRTSHVETSEYVQSLRTYCSILFLRPRMKIFIRGVRVKSKLISKSLSQTEIDVYKPTWMERPLKITFGFVCNKDYNKEDYGVMFYHRNRLIKPYEKLGYQKQPNELGVGVVGVVQVDFLKPIHNKQDFQKDEKYNAIMSAIALKLNDYWNEKKSGKEVKDFGNIRTSLPDWLWVQCERCLKWRRLPDSARSSPLPDQWYCHMNPDPTHNRCDILEEPEDEDQAVQRPTYAKTFKKQMEERKRRKQADINAKEAELKAKEAELLERQRQQQLNEVSSSQESSRSIANLQKALMEAKKREETHKRLILQIQNQKKQLELEHQSLLQAANSLQNTNTDTAELLQVAAALTGESPVSSTSGKGGKRKTLDLGEGGGKRIDIKMETGEMVSIERNDDVEDEEMPADQTSFLEPYTSSPNERCLSLDTSARAERREHRPPTSTCQAGVLLKTTECPTFVSDENDDSSGDSALKDNAYDPDVAATELHIDKCEISGMPCLLFRDNGRGMDHDHLLKMLSFGFCEKDEYIDKASYQPIGHYGNGFKSGSMRLADDAIVFTICKGTGGCEGSAGIGFLSRTYLEAIKADSVIVPILQYSLRGMERINPDETTSSLEAILEHSPFKTEKELKQELQAIRDRTHAKTGTTIVLFNLKRLKDGNLELDFESDNFDIRYPETHEVDPSICQRASFVETAEYIRSLQKKTLQITFGFVCNSNHNREDYGVMFYHRNRLIKPYEKLGFQKQPNDLGVGVVGVVEADFLEPIHNKQDFKQDGKYNNAHPDWTWAQCDNCLKWRKLPDGTDPASLPDKWYCYNNRDPTHSRCEIEQEPEEEDLPVQRPTYTKTFKRQMQRRKSLNKAVKEAELNSREADLQKIRQQKLDQEVVAAAMRSVENIYLASRSRGMKDKRKRSDFRENDEKRICFDTATDQANAVRSGAAEDEDMQPVDLTILQQRYRGRTSSATPQFPDNEAPLVLFSSADSTPAIEKTEPKNHGSRSIFESIFHPSPTSTKPQTNDNDRSLAQSPGSPTSSNSSEWKATSGIPVQGGSTRNSLCPDDNVVDLTQDDVATETSVHSSDMFRSEDVKPDVNKLKMAMEATCDAKTNETLKMEITQTAPSVSSGEVESKPQVNYTSNQLVQTDLSEEDVIRCMQSTEQYALLEQRFNTMQNNIRKIFQYIVPDFLLNTEHDMETIVASMIRKLAAQDEDV</sequence>
<dbReference type="Pfam" id="PF13589">
    <property type="entry name" value="HATPase_c_3"/>
    <property type="match status" value="2"/>
</dbReference>
<dbReference type="SUPFAM" id="SSF55874">
    <property type="entry name" value="ATPase domain of HSP90 chaperone/DNA topoisomerase II/histidine kinase"/>
    <property type="match status" value="2"/>
</dbReference>
<evidence type="ECO:0000256" key="2">
    <source>
        <dbReference type="ARBA" id="ARBA00022723"/>
    </source>
</evidence>
<evidence type="ECO:0000256" key="1">
    <source>
        <dbReference type="ARBA" id="ARBA00004123"/>
    </source>
</evidence>
<evidence type="ECO:0000256" key="6">
    <source>
        <dbReference type="ARBA" id="ARBA00023242"/>
    </source>
</evidence>
<evidence type="ECO:0000256" key="4">
    <source>
        <dbReference type="ARBA" id="ARBA00022833"/>
    </source>
</evidence>
<keyword evidence="6" id="KW-0539">Nucleus</keyword>
<dbReference type="OrthoDB" id="757982at2759"/>
<keyword evidence="12" id="KW-1185">Reference proteome</keyword>
<dbReference type="InterPro" id="IPR045261">
    <property type="entry name" value="MORC_ATPase"/>
</dbReference>
<feature type="domain" description="CW-type" evidence="10">
    <location>
        <begin position="1016"/>
        <end position="1068"/>
    </location>
</feature>
<dbReference type="GO" id="GO:0016887">
    <property type="term" value="F:ATP hydrolysis activity"/>
    <property type="evidence" value="ECO:0007669"/>
    <property type="project" value="InterPro"/>
</dbReference>
<evidence type="ECO:0000256" key="7">
    <source>
        <dbReference type="SAM" id="Coils"/>
    </source>
</evidence>
<dbReference type="PROSITE" id="PS51050">
    <property type="entry name" value="ZF_CW"/>
    <property type="match status" value="2"/>
</dbReference>
<dbReference type="Gene3D" id="3.30.40.100">
    <property type="match status" value="2"/>
</dbReference>
<feature type="compositionally biased region" description="Low complexity" evidence="8">
    <location>
        <begin position="1260"/>
        <end position="1270"/>
    </location>
</feature>
<feature type="domain" description="CW-type" evidence="10">
    <location>
        <begin position="410"/>
        <end position="464"/>
    </location>
</feature>
<keyword evidence="3" id="KW-0863">Zinc-finger</keyword>
<keyword evidence="5 7" id="KW-0175">Coiled coil</keyword>
<feature type="signal peptide" evidence="9">
    <location>
        <begin position="1"/>
        <end position="15"/>
    </location>
</feature>
<evidence type="ECO:0000256" key="8">
    <source>
        <dbReference type="SAM" id="MobiDB-lite"/>
    </source>
</evidence>
<keyword evidence="2" id="KW-0479">Metal-binding</keyword>
<dbReference type="GO" id="GO:0008270">
    <property type="term" value="F:zinc ion binding"/>
    <property type="evidence" value="ECO:0007669"/>
    <property type="project" value="UniProtKB-KW"/>
</dbReference>
<dbReference type="Gene3D" id="3.30.565.10">
    <property type="entry name" value="Histidine kinase-like ATPase, C-terminal domain"/>
    <property type="match status" value="1"/>
</dbReference>
<reference evidence="11 12" key="1">
    <citation type="submission" date="2018-04" db="EMBL/GenBank/DDBJ databases">
        <title>The genome of golden apple snail Pomacea canaliculata provides insight into stress tolerance and invasive adaptation.</title>
        <authorList>
            <person name="Liu C."/>
            <person name="Liu B."/>
            <person name="Ren Y."/>
            <person name="Zhang Y."/>
            <person name="Wang H."/>
            <person name="Li S."/>
            <person name="Jiang F."/>
            <person name="Yin L."/>
            <person name="Zhang G."/>
            <person name="Qian W."/>
            <person name="Fan W."/>
        </authorList>
    </citation>
    <scope>NUCLEOTIDE SEQUENCE [LARGE SCALE GENOMIC DNA]</scope>
    <source>
        <strain evidence="11">SZHN2017</strain>
        <tissue evidence="11">Muscle</tissue>
    </source>
</reference>
<feature type="region of interest" description="Disordered" evidence="8">
    <location>
        <begin position="1218"/>
        <end position="1295"/>
    </location>
</feature>
<dbReference type="GO" id="GO:0005634">
    <property type="term" value="C:nucleus"/>
    <property type="evidence" value="ECO:0007669"/>
    <property type="project" value="UniProtKB-SubCell"/>
</dbReference>
<feature type="region of interest" description="Disordered" evidence="8">
    <location>
        <begin position="595"/>
        <end position="618"/>
    </location>
</feature>
<feature type="compositionally biased region" description="Polar residues" evidence="8">
    <location>
        <begin position="646"/>
        <end position="659"/>
    </location>
</feature>
<organism evidence="11 12">
    <name type="scientific">Pomacea canaliculata</name>
    <name type="common">Golden apple snail</name>
    <dbReference type="NCBI Taxonomy" id="400727"/>
    <lineage>
        <taxon>Eukaryota</taxon>
        <taxon>Metazoa</taxon>
        <taxon>Spiralia</taxon>
        <taxon>Lophotrochozoa</taxon>
        <taxon>Mollusca</taxon>
        <taxon>Gastropoda</taxon>
        <taxon>Caenogastropoda</taxon>
        <taxon>Architaenioglossa</taxon>
        <taxon>Ampullarioidea</taxon>
        <taxon>Ampullariidae</taxon>
        <taxon>Pomacea</taxon>
    </lineage>
</organism>
<dbReference type="Pfam" id="PF07496">
    <property type="entry name" value="zf-CW"/>
    <property type="match status" value="2"/>
</dbReference>
<accession>A0A2T7P4N7</accession>
<dbReference type="PANTHER" id="PTHR23336">
    <property type="entry name" value="ZINC FINGER CW-TYPE COILED-COIL DOMAIN PROTEIN 3"/>
    <property type="match status" value="1"/>
</dbReference>
<name>A0A2T7P4N7_POMCA</name>
<protein>
    <recommendedName>
        <fullName evidence="10">CW-type domain-containing protein</fullName>
    </recommendedName>
</protein>
<dbReference type="PANTHER" id="PTHR23336:SF76">
    <property type="entry name" value="MORC S5 DOMAIN-CONTAINING PROTEIN"/>
    <property type="match status" value="1"/>
</dbReference>
<comment type="caution">
    <text evidence="11">The sequence shown here is derived from an EMBL/GenBank/DDBJ whole genome shotgun (WGS) entry which is preliminary data.</text>
</comment>
<proteinExistence type="predicted"/>
<feature type="region of interest" description="Disordered" evidence="8">
    <location>
        <begin position="637"/>
        <end position="661"/>
    </location>
</feature>
<evidence type="ECO:0000256" key="9">
    <source>
        <dbReference type="SAM" id="SignalP"/>
    </source>
</evidence>
<feature type="coiled-coil region" evidence="7">
    <location>
        <begin position="479"/>
        <end position="577"/>
    </location>
</feature>
<feature type="compositionally biased region" description="Polar residues" evidence="8">
    <location>
        <begin position="1242"/>
        <end position="1259"/>
    </location>
</feature>
<feature type="chain" id="PRO_5015396458" description="CW-type domain-containing protein" evidence="9">
    <location>
        <begin position="16"/>
        <end position="1443"/>
    </location>
</feature>
<dbReference type="Pfam" id="PF17942">
    <property type="entry name" value="Morc6_S5"/>
    <property type="match status" value="2"/>
</dbReference>